<gene>
    <name evidence="1" type="ORF">S03H2_52048</name>
</gene>
<dbReference type="PANTHER" id="PTHR37460">
    <property type="entry name" value="ENDONUCLEASE III"/>
    <property type="match status" value="1"/>
</dbReference>
<protein>
    <submittedName>
        <fullName evidence="1">Uncharacterized protein</fullName>
    </submittedName>
</protein>
<dbReference type="EMBL" id="BARU01033053">
    <property type="protein sequence ID" value="GAH63272.1"/>
    <property type="molecule type" value="Genomic_DNA"/>
</dbReference>
<dbReference type="PANTHER" id="PTHR37460:SF1">
    <property type="entry name" value="ENDONUCLEASE III"/>
    <property type="match status" value="1"/>
</dbReference>
<reference evidence="1" key="1">
    <citation type="journal article" date="2014" name="Front. Microbiol.">
        <title>High frequency of phylogenetically diverse reductive dehalogenase-homologous genes in deep subseafloor sedimentary metagenomes.</title>
        <authorList>
            <person name="Kawai M."/>
            <person name="Futagami T."/>
            <person name="Toyoda A."/>
            <person name="Takaki Y."/>
            <person name="Nishi S."/>
            <person name="Hori S."/>
            <person name="Arai W."/>
            <person name="Tsubouchi T."/>
            <person name="Morono Y."/>
            <person name="Uchiyama I."/>
            <person name="Ito T."/>
            <person name="Fujiyama A."/>
            <person name="Inagaki F."/>
            <person name="Takami H."/>
        </authorList>
    </citation>
    <scope>NUCLEOTIDE SEQUENCE</scope>
    <source>
        <strain evidence="1">Expedition CK06-06</strain>
    </source>
</reference>
<dbReference type="AlphaFoldDB" id="X1H1F9"/>
<organism evidence="1">
    <name type="scientific">marine sediment metagenome</name>
    <dbReference type="NCBI Taxonomy" id="412755"/>
    <lineage>
        <taxon>unclassified sequences</taxon>
        <taxon>metagenomes</taxon>
        <taxon>ecological metagenomes</taxon>
    </lineage>
</organism>
<dbReference type="InterPro" id="IPR002837">
    <property type="entry name" value="DUF123"/>
</dbReference>
<dbReference type="Pfam" id="PF01986">
    <property type="entry name" value="DUF123"/>
    <property type="match status" value="1"/>
</dbReference>
<name>X1H1F9_9ZZZZ</name>
<comment type="caution">
    <text evidence="1">The sequence shown here is derived from an EMBL/GenBank/DDBJ whole genome shotgun (WGS) entry which is preliminary data.</text>
</comment>
<accession>X1H1F9</accession>
<feature type="non-terminal residue" evidence="1">
    <location>
        <position position="1"/>
    </location>
</feature>
<proteinExistence type="predicted"/>
<sequence length="79" mass="9260">PENKKVFWHFDYLLINKKCVITRIYLIPSLNRLECIIAKEVSEISDNFIKDFGSTDCKCPSHLYYFQKFRGLTNVGEPA</sequence>
<evidence type="ECO:0000313" key="1">
    <source>
        <dbReference type="EMBL" id="GAH63272.1"/>
    </source>
</evidence>